<dbReference type="Proteomes" id="UP001500469">
    <property type="component" value="Unassembled WGS sequence"/>
</dbReference>
<reference evidence="2 3" key="1">
    <citation type="journal article" date="2019" name="Int. J. Syst. Evol. Microbiol.">
        <title>The Global Catalogue of Microorganisms (GCM) 10K type strain sequencing project: providing services to taxonomists for standard genome sequencing and annotation.</title>
        <authorList>
            <consortium name="The Broad Institute Genomics Platform"/>
            <consortium name="The Broad Institute Genome Sequencing Center for Infectious Disease"/>
            <person name="Wu L."/>
            <person name="Ma J."/>
        </authorList>
    </citation>
    <scope>NUCLEOTIDE SEQUENCE [LARGE SCALE GENOMIC DNA]</scope>
    <source>
        <strain evidence="2 3">JCM 16112</strain>
    </source>
</reference>
<gene>
    <name evidence="2" type="ORF">GCM10009119_30830</name>
</gene>
<dbReference type="EMBL" id="BAAAFI010000039">
    <property type="protein sequence ID" value="GAA0880113.1"/>
    <property type="molecule type" value="Genomic_DNA"/>
</dbReference>
<evidence type="ECO:0008006" key="4">
    <source>
        <dbReference type="Google" id="ProtNLM"/>
    </source>
</evidence>
<sequence>MKEFISTLLFLFVLTTVFAQETFNNARHSLPEIIKYESNFNSILGDTVDFRIQEYPSKESANSISTTSYIFDRVNDTFIPRLHVWYHFDDNAHELIGVRYSWGLYNPSFDANRNRPLLEKLASDEKSFRKKYSQIHEDRKKEFGVETRNEIIVDAEHAYIQEITWELDDKIIELSISFTREIQDFPGIGLAANQFNIEEFIRFK</sequence>
<feature type="chain" id="PRO_5047278472" description="DUF3298 domain-containing protein" evidence="1">
    <location>
        <begin position="20"/>
        <end position="204"/>
    </location>
</feature>
<dbReference type="RefSeq" id="WP_343853163.1">
    <property type="nucleotide sequence ID" value="NZ_BAAAFI010000039.1"/>
</dbReference>
<keyword evidence="1" id="KW-0732">Signal</keyword>
<protein>
    <recommendedName>
        <fullName evidence="4">DUF3298 domain-containing protein</fullName>
    </recommendedName>
</protein>
<feature type="signal peptide" evidence="1">
    <location>
        <begin position="1"/>
        <end position="19"/>
    </location>
</feature>
<evidence type="ECO:0000313" key="3">
    <source>
        <dbReference type="Proteomes" id="UP001500469"/>
    </source>
</evidence>
<keyword evidence="3" id="KW-1185">Reference proteome</keyword>
<organism evidence="2 3">
    <name type="scientific">Algoriphagus jejuensis</name>
    <dbReference type="NCBI Taxonomy" id="419934"/>
    <lineage>
        <taxon>Bacteria</taxon>
        <taxon>Pseudomonadati</taxon>
        <taxon>Bacteroidota</taxon>
        <taxon>Cytophagia</taxon>
        <taxon>Cytophagales</taxon>
        <taxon>Cyclobacteriaceae</taxon>
        <taxon>Algoriphagus</taxon>
    </lineage>
</organism>
<name>A0ABN1N2K8_9BACT</name>
<evidence type="ECO:0000313" key="2">
    <source>
        <dbReference type="EMBL" id="GAA0880113.1"/>
    </source>
</evidence>
<comment type="caution">
    <text evidence="2">The sequence shown here is derived from an EMBL/GenBank/DDBJ whole genome shotgun (WGS) entry which is preliminary data.</text>
</comment>
<accession>A0ABN1N2K8</accession>
<evidence type="ECO:0000256" key="1">
    <source>
        <dbReference type="SAM" id="SignalP"/>
    </source>
</evidence>
<proteinExistence type="predicted"/>